<dbReference type="SUPFAM" id="SSF142764">
    <property type="entry name" value="YgbK-like"/>
    <property type="match status" value="1"/>
</dbReference>
<dbReference type="InterPro" id="IPR010737">
    <property type="entry name" value="4-carb_acid_sugar_kinase_N"/>
</dbReference>
<name>A0A268NUQ8_SHOCL</name>
<dbReference type="InterPro" id="IPR037051">
    <property type="entry name" value="4-carb_acid_sugar_kinase_N_sf"/>
</dbReference>
<keyword evidence="2" id="KW-0808">Transferase</keyword>
<dbReference type="Pfam" id="PF07005">
    <property type="entry name" value="SBD_N"/>
    <property type="match status" value="1"/>
</dbReference>
<dbReference type="Gene3D" id="3.40.50.10840">
    <property type="entry name" value="Putative sugar-binding, N-terminal domain"/>
    <property type="match status" value="1"/>
</dbReference>
<keyword evidence="5" id="KW-0067">ATP-binding</keyword>
<dbReference type="AlphaFoldDB" id="A0A268NUQ8"/>
<proteinExistence type="inferred from homology"/>
<keyword evidence="6" id="KW-0119">Carbohydrate metabolism</keyword>
<comment type="similarity">
    <text evidence="1">Belongs to the four-carbon acid sugar kinase family.</text>
</comment>
<dbReference type="Gene3D" id="3.40.980.20">
    <property type="entry name" value="Four-carbon acid sugar kinase, nucleotide binding domain"/>
    <property type="match status" value="1"/>
</dbReference>
<gene>
    <name evidence="9" type="ORF">CHH72_19625</name>
</gene>
<evidence type="ECO:0000259" key="8">
    <source>
        <dbReference type="Pfam" id="PF17042"/>
    </source>
</evidence>
<accession>A0A268NUQ8</accession>
<dbReference type="Pfam" id="PF17042">
    <property type="entry name" value="NBD_C"/>
    <property type="match status" value="1"/>
</dbReference>
<evidence type="ECO:0000256" key="4">
    <source>
        <dbReference type="ARBA" id="ARBA00022777"/>
    </source>
</evidence>
<dbReference type="InterPro" id="IPR042213">
    <property type="entry name" value="NBD_C_sf"/>
</dbReference>
<feature type="domain" description="Four-carbon acid sugar kinase N-terminal" evidence="7">
    <location>
        <begin position="6"/>
        <end position="242"/>
    </location>
</feature>
<evidence type="ECO:0000256" key="3">
    <source>
        <dbReference type="ARBA" id="ARBA00022741"/>
    </source>
</evidence>
<organism evidence="9 10">
    <name type="scientific">Shouchella clausii</name>
    <name type="common">Alkalihalobacillus clausii</name>
    <dbReference type="NCBI Taxonomy" id="79880"/>
    <lineage>
        <taxon>Bacteria</taxon>
        <taxon>Bacillati</taxon>
        <taxon>Bacillota</taxon>
        <taxon>Bacilli</taxon>
        <taxon>Bacillales</taxon>
        <taxon>Bacillaceae</taxon>
        <taxon>Shouchella</taxon>
    </lineage>
</organism>
<evidence type="ECO:0008006" key="11">
    <source>
        <dbReference type="Google" id="ProtNLM"/>
    </source>
</evidence>
<dbReference type="EMBL" id="NPCC01000038">
    <property type="protein sequence ID" value="PAE87214.1"/>
    <property type="molecule type" value="Genomic_DNA"/>
</dbReference>
<reference evidence="9 10" key="1">
    <citation type="submission" date="2017-07" db="EMBL/GenBank/DDBJ databases">
        <title>Isolation and whole genome analysis of endospore-forming bacteria from heroin.</title>
        <authorList>
            <person name="Kalinowski J."/>
            <person name="Ahrens B."/>
            <person name="Al-Dilaimi A."/>
            <person name="Winkler A."/>
            <person name="Wibberg D."/>
            <person name="Schleenbecker U."/>
            <person name="Ruckert C."/>
            <person name="Wolfel R."/>
            <person name="Grass G."/>
        </authorList>
    </citation>
    <scope>NUCLEOTIDE SEQUENCE [LARGE SCALE GENOMIC DNA]</scope>
    <source>
        <strain evidence="9 10">7539</strain>
    </source>
</reference>
<dbReference type="Proteomes" id="UP000216207">
    <property type="component" value="Unassembled WGS sequence"/>
</dbReference>
<sequence>MNRLLLGFYGDDFTGSTDAMEALDQYGLKTILFLRIPDQGMLKRFDDVDCIGVAGTARAKGKAGMKEELEPVFSFLHDLHPFFVHYKVCSTFDSSPETGSIGFASDLARRYFEKGSYPLLVAAPNLGRYTVFGHHFATFNNQVFRLDTHPVMARHPVTPMDEADLAKHLQKQTKQKIANVTILDLEAKSASEIVKDEEREAGLIVYDALNRGHMEKVSEVLWEKRGERAQFVVGSSGVEYALGEAMKREKQTQRTDRLKKPSQAERIFAVSGSVSDVTKSQLLAAEAAGFHAIQIPVELFTDAAKAEAFLADVAAMIAAKQKVVIYTAKGADDPAIVETRKHLSESGVARDEIGIFIGEKLGAWTKSILDRVDVRRVIISGGDTSGFVTSNLDIYGLEVLDSVAPGAPLCLAYSESEKFDGLEIALKSGQLGGEHFFENVYRSGSK</sequence>
<evidence type="ECO:0000313" key="9">
    <source>
        <dbReference type="EMBL" id="PAE87214.1"/>
    </source>
</evidence>
<evidence type="ECO:0000313" key="10">
    <source>
        <dbReference type="Proteomes" id="UP000216207"/>
    </source>
</evidence>
<keyword evidence="4" id="KW-0418">Kinase</keyword>
<protein>
    <recommendedName>
        <fullName evidence="11">Four-carbon acid sugar kinase family protein</fullName>
    </recommendedName>
</protein>
<keyword evidence="3" id="KW-0547">Nucleotide-binding</keyword>
<evidence type="ECO:0000256" key="2">
    <source>
        <dbReference type="ARBA" id="ARBA00022679"/>
    </source>
</evidence>
<evidence type="ECO:0000256" key="1">
    <source>
        <dbReference type="ARBA" id="ARBA00005715"/>
    </source>
</evidence>
<dbReference type="GO" id="GO:0005524">
    <property type="term" value="F:ATP binding"/>
    <property type="evidence" value="ECO:0007669"/>
    <property type="project" value="UniProtKB-KW"/>
</dbReference>
<dbReference type="RefSeq" id="WP_095327276.1">
    <property type="nucleotide sequence ID" value="NZ_NPCC01000038.1"/>
</dbReference>
<dbReference type="GO" id="GO:0016301">
    <property type="term" value="F:kinase activity"/>
    <property type="evidence" value="ECO:0007669"/>
    <property type="project" value="UniProtKB-KW"/>
</dbReference>
<evidence type="ECO:0000259" key="7">
    <source>
        <dbReference type="Pfam" id="PF07005"/>
    </source>
</evidence>
<evidence type="ECO:0000256" key="5">
    <source>
        <dbReference type="ARBA" id="ARBA00022840"/>
    </source>
</evidence>
<dbReference type="InterPro" id="IPR031475">
    <property type="entry name" value="NBD_C"/>
</dbReference>
<comment type="caution">
    <text evidence="9">The sequence shown here is derived from an EMBL/GenBank/DDBJ whole genome shotgun (WGS) entry which is preliminary data.</text>
</comment>
<evidence type="ECO:0000256" key="6">
    <source>
        <dbReference type="ARBA" id="ARBA00023277"/>
    </source>
</evidence>
<feature type="domain" description="Four-carbon acid sugar kinase nucleotide binding" evidence="8">
    <location>
        <begin position="269"/>
        <end position="437"/>
    </location>
</feature>